<gene>
    <name evidence="3" type="ORF">HHI36_008533</name>
</gene>
<feature type="chain" id="PRO_5044886574" description="MD-2-related lipid-recognition domain-containing protein" evidence="2">
    <location>
        <begin position="22"/>
        <end position="183"/>
    </location>
</feature>
<keyword evidence="1 2" id="KW-0732">Signal</keyword>
<comment type="caution">
    <text evidence="3">The sequence shown here is derived from an EMBL/GenBank/DDBJ whole genome shotgun (WGS) entry which is preliminary data.</text>
</comment>
<organism evidence="3 4">
    <name type="scientific">Cryptolaemus montrouzieri</name>
    <dbReference type="NCBI Taxonomy" id="559131"/>
    <lineage>
        <taxon>Eukaryota</taxon>
        <taxon>Metazoa</taxon>
        <taxon>Ecdysozoa</taxon>
        <taxon>Arthropoda</taxon>
        <taxon>Hexapoda</taxon>
        <taxon>Insecta</taxon>
        <taxon>Pterygota</taxon>
        <taxon>Neoptera</taxon>
        <taxon>Endopterygota</taxon>
        <taxon>Coleoptera</taxon>
        <taxon>Polyphaga</taxon>
        <taxon>Cucujiformia</taxon>
        <taxon>Coccinelloidea</taxon>
        <taxon>Coccinellidae</taxon>
        <taxon>Scymninae</taxon>
        <taxon>Scymnini</taxon>
        <taxon>Cryptolaemus</taxon>
    </lineage>
</organism>
<feature type="signal peptide" evidence="2">
    <location>
        <begin position="1"/>
        <end position="21"/>
    </location>
</feature>
<dbReference type="EMBL" id="JABFTP020000021">
    <property type="protein sequence ID" value="KAL3269464.1"/>
    <property type="molecule type" value="Genomic_DNA"/>
</dbReference>
<accession>A0ABD2MTJ1</accession>
<dbReference type="Gene3D" id="2.70.220.10">
    <property type="entry name" value="Ganglioside GM2 activator"/>
    <property type="match status" value="1"/>
</dbReference>
<evidence type="ECO:0000256" key="1">
    <source>
        <dbReference type="ARBA" id="ARBA00022729"/>
    </source>
</evidence>
<evidence type="ECO:0000256" key="2">
    <source>
        <dbReference type="SAM" id="SignalP"/>
    </source>
</evidence>
<dbReference type="AlphaFoldDB" id="A0ABD2MTJ1"/>
<name>A0ABD2MTJ1_9CUCU</name>
<proteinExistence type="predicted"/>
<dbReference type="Proteomes" id="UP001516400">
    <property type="component" value="Unassembled WGS sequence"/>
</dbReference>
<evidence type="ECO:0008006" key="5">
    <source>
        <dbReference type="Google" id="ProtNLM"/>
    </source>
</evidence>
<evidence type="ECO:0000313" key="3">
    <source>
        <dbReference type="EMBL" id="KAL3269464.1"/>
    </source>
</evidence>
<reference evidence="3 4" key="1">
    <citation type="journal article" date="2021" name="BMC Biol.">
        <title>Horizontally acquired antibacterial genes associated with adaptive radiation of ladybird beetles.</title>
        <authorList>
            <person name="Li H.S."/>
            <person name="Tang X.F."/>
            <person name="Huang Y.H."/>
            <person name="Xu Z.Y."/>
            <person name="Chen M.L."/>
            <person name="Du X.Y."/>
            <person name="Qiu B.Y."/>
            <person name="Chen P.T."/>
            <person name="Zhang W."/>
            <person name="Slipinski A."/>
            <person name="Escalona H.E."/>
            <person name="Waterhouse R.M."/>
            <person name="Zwick A."/>
            <person name="Pang H."/>
        </authorList>
    </citation>
    <scope>NUCLEOTIDE SEQUENCE [LARGE SCALE GENOMIC DNA]</scope>
    <source>
        <strain evidence="3">SYSU2018</strain>
    </source>
</reference>
<protein>
    <recommendedName>
        <fullName evidence="5">MD-2-related lipid-recognition domain-containing protein</fullName>
    </recommendedName>
</protein>
<evidence type="ECO:0000313" key="4">
    <source>
        <dbReference type="Proteomes" id="UP001516400"/>
    </source>
</evidence>
<sequence>MHISTIFLVGLILWYTGLVNPKKQKIFDVMKFSSCSEYPDLPILLSLNRKRVYGKNNKTLELTFLVKREIGGKLEGNMSVWKCGSSGAPDSCEYFVKDLKVKKLCEKIPMKNQMWTLLVEGFDPPLDCPIKAHSYEVKAPYQEEILKYLPVPGGVWKAKGFMYSDDQTVVCIDFEGKIVERSV</sequence>
<dbReference type="InterPro" id="IPR036846">
    <property type="entry name" value="GM2-AP_sf"/>
</dbReference>
<keyword evidence="4" id="KW-1185">Reference proteome</keyword>